<dbReference type="Pfam" id="PF04357">
    <property type="entry name" value="TamB"/>
    <property type="match status" value="1"/>
</dbReference>
<sequence>MIWLKRISIAVLATLVFIILLVASLLYTPAGVKLAVWGAQKALPALTVENSQGALFRGLALQGVKYQDQGITLEAQQLALDLDDRCLLEPQICVRELALQGVNFAMPELPPATADEAEPEPETSNEVINLPVPISIERVRLDDIELAILGNHVTWQHFATAAELAGSQVSLKPTDWQGINLRLAPSEEAADASNPQQSEQLNGQTPTAIALPEVLLPLNVDIERFTVTDFTLEGDTPQKVNQLEIVGYAKGHDVRLDKLLLDVPQAVLNATADVSLQQDYPLNLDADLAIAMAPLQNHQLALQATGSVAKLALNANLKGTIDAVLAGQLSPLEPTLPFDIKLTSDHIQWPIDSKAEFEVSDTALSAKGDLDGFRFDLKSDIDGQPMPEVAVKLKGKGDLNQVELSSLKVDTLGGEISGKAKASWQKAVKWQGQLAFTTIQPGKQWPEVPGNLSGELSTSGGLTSKGGWFVKLPVLNVDGEVMNQDFALQGQLDAKDTAGKGDIELVTNGLSLSHGPNSLLAKGSLSKEWDMSAEINAPALAQSVPDLKGAVVGNVALSGKMMEPDIALDLQGSALGWQSLASLNSFSLKGRVTPLPQLNADIQLKAQQGKYEDIKLDSLALSFTGTEKQHQLDVDLKGEPASAAIQMVGELDRKVGWQGKLVKAELGTPVGPWRLNKPTAIGYNLNTAIATVAAHCWQQDSAGLCLTEPLEAGTSGHAKVALQRFDFDIIKPFLPPELTVQGEVGANVEAVWAPESKPYVKAAVTMPAGNVTQQIDDKQPPLNIGWDKVTANAEWKNDVLNADWLIAVKDNGDVSGQARLATDEGKQTIDAKLKIDRFVLDFLHPLLTDFHDFGGQVDANLHLTGPALHPAVNGNLSVSKVKMSGKTAPVDVEQADVTASFSGYQAQLHGSVITPDGKLLLRGKGDWADLAKWSGELNVNGNELGVNVPPMLAMKVSPNLKIAATAKEAEISGSINIPWGRITVDQLPQSAVKVSDDEVILNEDLQPIEQEKPLPFKVKTNVLVKIGNDVKISAFGLKANLKGDLNVRQKDNEPLVYGEVNIKNGTYRSFGQELVIRKGQILFNGPADQPYLSMEAIRDPDNIEDSVTAGIRVTGPADAPKIDIFSDPAMPQQNALSYILRGKDIDSESGDNSSAMTTALISMGLAQGSQLVGDVGQAFGVQDLAVDTAGSGNDSQVTISGYIAPGLQVKYGVGIFDSLGVFTVRYRLITDLYVEVIQSEYNSIDFLYQFEFD</sequence>
<protein>
    <recommendedName>
        <fullName evidence="5">Translocation and assembly module TamB C-terminal domain-containing protein</fullName>
    </recommendedName>
</protein>
<evidence type="ECO:0000256" key="2">
    <source>
        <dbReference type="ARBA" id="ARBA00022692"/>
    </source>
</evidence>
<gene>
    <name evidence="6" type="ORF">A3K86_00975</name>
</gene>
<dbReference type="GO" id="GO:0009306">
    <property type="term" value="P:protein secretion"/>
    <property type="evidence" value="ECO:0007669"/>
    <property type="project" value="InterPro"/>
</dbReference>
<dbReference type="AlphaFoldDB" id="A0A178KP10"/>
<dbReference type="GO" id="GO:0097347">
    <property type="term" value="C:TAM protein secretion complex"/>
    <property type="evidence" value="ECO:0007669"/>
    <property type="project" value="TreeGrafter"/>
</dbReference>
<keyword evidence="4" id="KW-0472">Membrane</keyword>
<proteinExistence type="predicted"/>
<dbReference type="InterPro" id="IPR007452">
    <property type="entry name" value="TamB_C"/>
</dbReference>
<keyword evidence="2" id="KW-0812">Transmembrane</keyword>
<dbReference type="RefSeq" id="WP_068326340.1">
    <property type="nucleotide sequence ID" value="NZ_LVHF01000011.1"/>
</dbReference>
<name>A0A178KP10_9GAMM</name>
<reference evidence="6 7" key="1">
    <citation type="submission" date="2016-03" db="EMBL/GenBank/DDBJ databases">
        <title>Photobacterium proteolyticum sp. nov. a protease producing bacterium isolated from ocean sediments of Laizhou Bay.</title>
        <authorList>
            <person name="Li Y."/>
        </authorList>
    </citation>
    <scope>NUCLEOTIDE SEQUENCE [LARGE SCALE GENOMIC DNA]</scope>
    <source>
        <strain evidence="6 7">R-40508</strain>
    </source>
</reference>
<dbReference type="EMBL" id="LVHF01000011">
    <property type="protein sequence ID" value="OAN18981.1"/>
    <property type="molecule type" value="Genomic_DNA"/>
</dbReference>
<dbReference type="Proteomes" id="UP000078503">
    <property type="component" value="Unassembled WGS sequence"/>
</dbReference>
<dbReference type="OrthoDB" id="5555605at2"/>
<dbReference type="GO" id="GO:0005886">
    <property type="term" value="C:plasma membrane"/>
    <property type="evidence" value="ECO:0007669"/>
    <property type="project" value="InterPro"/>
</dbReference>
<keyword evidence="7" id="KW-1185">Reference proteome</keyword>
<comment type="caution">
    <text evidence="6">The sequence shown here is derived from an EMBL/GenBank/DDBJ whole genome shotgun (WGS) entry which is preliminary data.</text>
</comment>
<evidence type="ECO:0000313" key="6">
    <source>
        <dbReference type="EMBL" id="OAN18981.1"/>
    </source>
</evidence>
<evidence type="ECO:0000256" key="4">
    <source>
        <dbReference type="ARBA" id="ARBA00023136"/>
    </source>
</evidence>
<keyword evidence="3" id="KW-1133">Transmembrane helix</keyword>
<feature type="domain" description="Translocation and assembly module TamB C-terminal" evidence="5">
    <location>
        <begin position="916"/>
        <end position="1252"/>
    </location>
</feature>
<organism evidence="6 7">
    <name type="scientific">Photobacterium jeanii</name>
    <dbReference type="NCBI Taxonomy" id="858640"/>
    <lineage>
        <taxon>Bacteria</taxon>
        <taxon>Pseudomonadati</taxon>
        <taxon>Pseudomonadota</taxon>
        <taxon>Gammaproteobacteria</taxon>
        <taxon>Vibrionales</taxon>
        <taxon>Vibrionaceae</taxon>
        <taxon>Photobacterium</taxon>
    </lineage>
</organism>
<accession>A0A178KP10</accession>
<dbReference type="PANTHER" id="PTHR36985:SF1">
    <property type="entry name" value="TRANSLOCATION AND ASSEMBLY MODULE SUBUNIT TAMB"/>
    <property type="match status" value="1"/>
</dbReference>
<dbReference type="PANTHER" id="PTHR36985">
    <property type="entry name" value="TRANSLOCATION AND ASSEMBLY MODULE SUBUNIT TAMB"/>
    <property type="match status" value="1"/>
</dbReference>
<evidence type="ECO:0000313" key="7">
    <source>
        <dbReference type="Proteomes" id="UP000078503"/>
    </source>
</evidence>
<evidence type="ECO:0000256" key="1">
    <source>
        <dbReference type="ARBA" id="ARBA00004167"/>
    </source>
</evidence>
<comment type="subcellular location">
    <subcellularLocation>
        <location evidence="1">Membrane</location>
        <topology evidence="1">Single-pass membrane protein</topology>
    </subcellularLocation>
</comment>
<dbReference type="STRING" id="858640.A3K86_00975"/>
<evidence type="ECO:0000256" key="3">
    <source>
        <dbReference type="ARBA" id="ARBA00022989"/>
    </source>
</evidence>
<evidence type="ECO:0000259" key="5">
    <source>
        <dbReference type="Pfam" id="PF04357"/>
    </source>
</evidence>